<evidence type="ECO:0000256" key="1">
    <source>
        <dbReference type="SAM" id="MobiDB-lite"/>
    </source>
</evidence>
<keyword evidence="3" id="KW-1185">Reference proteome</keyword>
<dbReference type="Proteomes" id="UP000078343">
    <property type="component" value="Unassembled WGS sequence"/>
</dbReference>
<dbReference type="OrthoDB" id="10651063at2759"/>
<dbReference type="AlphaFoldDB" id="A0A179A0E6"/>
<reference evidence="2 3" key="1">
    <citation type="submission" date="2016-04" db="EMBL/GenBank/DDBJ databases">
        <title>Draft genome of Fonsecaea erecta CBS 125763.</title>
        <authorList>
            <person name="Weiss V.A."/>
            <person name="Vicente V.A."/>
            <person name="Raittz R.T."/>
            <person name="Moreno L.F."/>
            <person name="De Souza E.M."/>
            <person name="Pedrosa F.O."/>
            <person name="Steffens M.B."/>
            <person name="Faoro H."/>
            <person name="Tadra-Sfeir M.Z."/>
            <person name="Najafzadeh M.J."/>
            <person name="Felipe M.S."/>
            <person name="Teixeira M."/>
            <person name="Sun J."/>
            <person name="Xi L."/>
            <person name="Gomes R."/>
            <person name="De Azevedo C.M."/>
            <person name="Salgado C.G."/>
            <person name="Da Silva M.B."/>
            <person name="Nascimento M.F."/>
            <person name="Queiroz-Telles F."/>
            <person name="Attili D.S."/>
            <person name="Gorbushina A."/>
        </authorList>
    </citation>
    <scope>NUCLEOTIDE SEQUENCE [LARGE SCALE GENOMIC DNA]</scope>
    <source>
        <strain evidence="2 3">CBS 125763</strain>
    </source>
</reference>
<dbReference type="EMBL" id="LVYI01000001">
    <property type="protein sequence ID" value="OAP65462.1"/>
    <property type="molecule type" value="Genomic_DNA"/>
</dbReference>
<feature type="region of interest" description="Disordered" evidence="1">
    <location>
        <begin position="96"/>
        <end position="120"/>
    </location>
</feature>
<evidence type="ECO:0000313" key="3">
    <source>
        <dbReference type="Proteomes" id="UP000078343"/>
    </source>
</evidence>
<comment type="caution">
    <text evidence="2">The sequence shown here is derived from an EMBL/GenBank/DDBJ whole genome shotgun (WGS) entry which is preliminary data.</text>
</comment>
<accession>A0A179A0E6</accession>
<dbReference type="RefSeq" id="XP_018698829.1">
    <property type="nucleotide sequence ID" value="XM_018832950.1"/>
</dbReference>
<evidence type="ECO:0000313" key="2">
    <source>
        <dbReference type="EMBL" id="OAP65462.1"/>
    </source>
</evidence>
<organism evidence="2 3">
    <name type="scientific">Fonsecaea erecta</name>
    <dbReference type="NCBI Taxonomy" id="1367422"/>
    <lineage>
        <taxon>Eukaryota</taxon>
        <taxon>Fungi</taxon>
        <taxon>Dikarya</taxon>
        <taxon>Ascomycota</taxon>
        <taxon>Pezizomycotina</taxon>
        <taxon>Eurotiomycetes</taxon>
        <taxon>Chaetothyriomycetidae</taxon>
        <taxon>Chaetothyriales</taxon>
        <taxon>Herpotrichiellaceae</taxon>
        <taxon>Fonsecaea</taxon>
    </lineage>
</organism>
<sequence>MEDMGRGNIKKTLRALALLPAEQTRLKKDITNFWRSKLPTTDTTRVSKAVILSVAQAFIDQKGAMYFSTNTRTTQENVLHSIAAIIESQRRNYYDNLSRRKGKRRAMSQTPRPRRDSLEARTVPDSASWDWCKILIRVNRNLRYSITDTTLVSLPETENRIAHSTTDGSYLPSDGEPSDEQIGIIYRARREHSAVPEIIGSDDVEEVEGKEENTAVNFEFLGRRWEFKSLEAMTKALATFILKLSGQAKRYRESSDRKGFGEPEISKDTILDDFYALEVFQNIGDELQSYRAGMNQNNAPDEDSSPTEMTFQNTTWTFNSLDHKAASLKGALERVTREIKSHLGDLDEGDLPYKAVKCHTNQYSGWLKGAFLSNGAKLLPC</sequence>
<name>A0A179A0E6_9EURO</name>
<protein>
    <submittedName>
        <fullName evidence="2">Uncharacterized protein</fullName>
    </submittedName>
</protein>
<proteinExistence type="predicted"/>
<dbReference type="GeneID" id="30005604"/>
<gene>
    <name evidence="2" type="ORF">AYL99_01434</name>
</gene>